<dbReference type="AlphaFoldDB" id="A0A0F9J2F1"/>
<organism evidence="1">
    <name type="scientific">marine sediment metagenome</name>
    <dbReference type="NCBI Taxonomy" id="412755"/>
    <lineage>
        <taxon>unclassified sequences</taxon>
        <taxon>metagenomes</taxon>
        <taxon>ecological metagenomes</taxon>
    </lineage>
</organism>
<accession>A0A0F9J2F1</accession>
<name>A0A0F9J2F1_9ZZZZ</name>
<proteinExistence type="predicted"/>
<comment type="caution">
    <text evidence="1">The sequence shown here is derived from an EMBL/GenBank/DDBJ whole genome shotgun (WGS) entry which is preliminary data.</text>
</comment>
<reference evidence="1" key="1">
    <citation type="journal article" date="2015" name="Nature">
        <title>Complex archaea that bridge the gap between prokaryotes and eukaryotes.</title>
        <authorList>
            <person name="Spang A."/>
            <person name="Saw J.H."/>
            <person name="Jorgensen S.L."/>
            <person name="Zaremba-Niedzwiedzka K."/>
            <person name="Martijn J."/>
            <person name="Lind A.E."/>
            <person name="van Eijk R."/>
            <person name="Schleper C."/>
            <person name="Guy L."/>
            <person name="Ettema T.J."/>
        </authorList>
    </citation>
    <scope>NUCLEOTIDE SEQUENCE</scope>
</reference>
<sequence length="588" mass="68118">MSEKTNKLIEQENSKGFFGKLRNYFSIMVKKPQFSTTAITVPAAVINGKAKVVKLPSDLELLWKWWLTEASDDAETLKNRTDRYDDLSYMYYNNTVMSMATELYADETVQADSQSQVLQITAKKTKVKKYIEDFFDKIGITQPMLKATAFDLALYADHFWVNTSNQKEGITEIIPLDVYTVKDRIEFNALEATKRMDKKQRLYTQLINKHDKLQKLAKVLNDTKTDYASYFRKYLFGFQMEKDIFLPPWNISHFRRFSSQSEFYPFGRPLFINCISPFRQLQTSKNLVAMARVAKFPKEHFEVEVSDRMTEVEKWNATNQAREEYDNLGTNQTGKEEFGVGGKIWTPKGLLDYKLIENRMKVEDINDLEMLRDDMILGTRVPKGYLIVDRASFGTSGQALLQQFKPFGRAVFSLQSCILNELINLVKLQFVMTDDYEVDEPFEISMNFPVIEESSDRLRVKSDTLRLANDIITNLQNALGLGRGEAIPPEVVKDVFSKISFIDVEDIEDWIDAIKPEEDVEVKESIKKKIKNRLTEELIKEIEFKTKKDNRMFEGVSSGRHFCNSFKVDKMQKTILDLFKNDSGKLKG</sequence>
<evidence type="ECO:0000313" key="1">
    <source>
        <dbReference type="EMBL" id="KKM63839.1"/>
    </source>
</evidence>
<protein>
    <submittedName>
        <fullName evidence="1">Uncharacterized protein</fullName>
    </submittedName>
</protein>
<gene>
    <name evidence="1" type="ORF">LCGC14_1507420</name>
</gene>
<dbReference type="EMBL" id="LAZR01011021">
    <property type="protein sequence ID" value="KKM63839.1"/>
    <property type="molecule type" value="Genomic_DNA"/>
</dbReference>